<dbReference type="PRINTS" id="PR00113">
    <property type="entry name" value="ALKPHPHTASE"/>
</dbReference>
<evidence type="ECO:0000256" key="17">
    <source>
        <dbReference type="SAM" id="SignalP"/>
    </source>
</evidence>
<accession>A0A3M6TXG0</accession>
<sequence length="547" mass="60401">MHNVMFIVFLLFYRGVNGDIFANQDNNPWYKEGVKLIKDNLKVKPNTNTAKSAVLFLGDGMGISTITAARIFDGQQKNMKYGEENVLSWEVFPWSALAKTYTVDMQGTDSASSATAFLNGVKTDEGVLGVDESVKKSYCKTMTEKSKVVSILTLAERAGMSTGIVTSTRATHATPASSYAHSVNRDWESDKDIKSKDDGTTCKDIATQLVEYPHGNGIEVVFAGGRREFMHKNQSDPEYPEKKGDRQDNKDLIKQWLEKYPDSQYVWNKTAFDKIDANKVNRVLEKVYSFFFVTGLFEPSHMQYESDRTASSTPGEPSIAEMTEKAIKILQKNPKGYFLLVEGGRIDHAHHDGSAYNALHESVAFNKAVQKAKDIVKTEDTLITVTADHSHVFTIGGYTKRGNPVLGVQVQVDGKVANDTFGKTYTSLGYFDGPGGLNGSRPDLRDVDTEAKDFLQQATVLLDYESHASEDVGVFADGPGAYLFHGVVEQPYVFHVMDHALCLSESKQDTCDKHVSRGGPNPKSGGNSPSMPTAMYALLIIAVRIFH</sequence>
<dbReference type="Pfam" id="PF00245">
    <property type="entry name" value="Alk_phosphatase"/>
    <property type="match status" value="1"/>
</dbReference>
<keyword evidence="9 15" id="KW-0862">Zinc</keyword>
<evidence type="ECO:0000256" key="15">
    <source>
        <dbReference type="PIRSR" id="PIRSR601952-2"/>
    </source>
</evidence>
<evidence type="ECO:0000256" key="3">
    <source>
        <dbReference type="ARBA" id="ARBA00012647"/>
    </source>
</evidence>
<evidence type="ECO:0000256" key="7">
    <source>
        <dbReference type="ARBA" id="ARBA00022723"/>
    </source>
</evidence>
<organism evidence="18 19">
    <name type="scientific">Pocillopora damicornis</name>
    <name type="common">Cauliflower coral</name>
    <name type="synonym">Millepora damicornis</name>
    <dbReference type="NCBI Taxonomy" id="46731"/>
    <lineage>
        <taxon>Eukaryota</taxon>
        <taxon>Metazoa</taxon>
        <taxon>Cnidaria</taxon>
        <taxon>Anthozoa</taxon>
        <taxon>Hexacorallia</taxon>
        <taxon>Scleractinia</taxon>
        <taxon>Astrocoeniina</taxon>
        <taxon>Pocilloporidae</taxon>
        <taxon>Pocillopora</taxon>
    </lineage>
</organism>
<dbReference type="FunFam" id="3.40.720.10:FF:000008">
    <property type="entry name" value="Alkaline phosphatase"/>
    <property type="match status" value="1"/>
</dbReference>
<feature type="binding site" evidence="15">
    <location>
        <position position="59"/>
    </location>
    <ligand>
        <name>Mg(2+)</name>
        <dbReference type="ChEBI" id="CHEBI:18420"/>
    </ligand>
</feature>
<keyword evidence="4" id="KW-1003">Cell membrane</keyword>
<keyword evidence="7 15" id="KW-0479">Metal-binding</keyword>
<dbReference type="Proteomes" id="UP000275408">
    <property type="component" value="Unassembled WGS sequence"/>
</dbReference>
<feature type="chain" id="PRO_5018247436" description="alkaline phosphatase" evidence="17">
    <location>
        <begin position="19"/>
        <end position="547"/>
    </location>
</feature>
<evidence type="ECO:0000313" key="18">
    <source>
        <dbReference type="EMBL" id="RMX45984.1"/>
    </source>
</evidence>
<feature type="binding site" evidence="15">
    <location>
        <position position="172"/>
    </location>
    <ligand>
        <name>Mg(2+)</name>
        <dbReference type="ChEBI" id="CHEBI:18420"/>
    </ligand>
</feature>
<comment type="similarity">
    <text evidence="2 16">Belongs to the alkaline phosphatase family.</text>
</comment>
<reference evidence="18 19" key="1">
    <citation type="journal article" date="2018" name="Sci. Rep.">
        <title>Comparative analysis of the Pocillopora damicornis genome highlights role of immune system in coral evolution.</title>
        <authorList>
            <person name="Cunning R."/>
            <person name="Bay R.A."/>
            <person name="Gillette P."/>
            <person name="Baker A.C."/>
            <person name="Traylor-Knowles N."/>
        </authorList>
    </citation>
    <scope>NUCLEOTIDE SEQUENCE [LARGE SCALE GENOMIC DNA]</scope>
    <source>
        <strain evidence="18">RSMAS</strain>
        <tissue evidence="18">Whole animal</tissue>
    </source>
</reference>
<feature type="binding site" evidence="15">
    <location>
        <position position="467"/>
    </location>
    <ligand>
        <name>Zn(2+)</name>
        <dbReference type="ChEBI" id="CHEBI:29105"/>
        <label>2</label>
    </ligand>
</feature>
<evidence type="ECO:0000256" key="12">
    <source>
        <dbReference type="ARBA" id="ARBA00023180"/>
    </source>
</evidence>
<keyword evidence="17" id="KW-0732">Signal</keyword>
<dbReference type="GO" id="GO:0005886">
    <property type="term" value="C:plasma membrane"/>
    <property type="evidence" value="ECO:0007669"/>
    <property type="project" value="UniProtKB-SubCell"/>
</dbReference>
<feature type="binding site" evidence="15">
    <location>
        <position position="389"/>
    </location>
    <ligand>
        <name>Zn(2+)</name>
        <dbReference type="ChEBI" id="CHEBI:29105"/>
        <label>2</label>
    </ligand>
</feature>
<feature type="binding site" evidence="15">
    <location>
        <position position="342"/>
    </location>
    <ligand>
        <name>Mg(2+)</name>
        <dbReference type="ChEBI" id="CHEBI:18420"/>
    </ligand>
</feature>
<feature type="active site" description="Phosphoserine intermediate" evidence="14">
    <location>
        <position position="110"/>
    </location>
</feature>
<evidence type="ECO:0000256" key="2">
    <source>
        <dbReference type="ARBA" id="ARBA00005984"/>
    </source>
</evidence>
<name>A0A3M6TXG0_POCDA</name>
<evidence type="ECO:0000256" key="4">
    <source>
        <dbReference type="ARBA" id="ARBA00022475"/>
    </source>
</evidence>
<dbReference type="EMBL" id="RCHS01002737">
    <property type="protein sequence ID" value="RMX45984.1"/>
    <property type="molecule type" value="Genomic_DNA"/>
</dbReference>
<dbReference type="InterPro" id="IPR001952">
    <property type="entry name" value="Alkaline_phosphatase"/>
</dbReference>
<dbReference type="GO" id="GO:0046872">
    <property type="term" value="F:metal ion binding"/>
    <property type="evidence" value="ECO:0007669"/>
    <property type="project" value="UniProtKB-KW"/>
</dbReference>
<dbReference type="EC" id="3.1.3.1" evidence="3"/>
<proteinExistence type="inferred from homology"/>
<keyword evidence="5" id="KW-0597">Phosphoprotein</keyword>
<dbReference type="OrthoDB" id="5818554at2759"/>
<comment type="cofactor">
    <cofactor evidence="15">
        <name>Mg(2+)</name>
        <dbReference type="ChEBI" id="CHEBI:18420"/>
    </cofactor>
    <text evidence="15">Binds 1 Mg(2+) ion.</text>
</comment>
<evidence type="ECO:0000256" key="5">
    <source>
        <dbReference type="ARBA" id="ARBA00022553"/>
    </source>
</evidence>
<evidence type="ECO:0000256" key="1">
    <source>
        <dbReference type="ARBA" id="ARBA00004609"/>
    </source>
</evidence>
<dbReference type="GO" id="GO:0098552">
    <property type="term" value="C:side of membrane"/>
    <property type="evidence" value="ECO:0007669"/>
    <property type="project" value="UniProtKB-KW"/>
</dbReference>
<dbReference type="PANTHER" id="PTHR11596">
    <property type="entry name" value="ALKALINE PHOSPHATASE"/>
    <property type="match status" value="1"/>
</dbReference>
<keyword evidence="8" id="KW-0378">Hydrolase</keyword>
<evidence type="ECO:0000313" key="19">
    <source>
        <dbReference type="Proteomes" id="UP000275408"/>
    </source>
</evidence>
<evidence type="ECO:0000256" key="14">
    <source>
        <dbReference type="PIRSR" id="PIRSR601952-1"/>
    </source>
</evidence>
<evidence type="ECO:0000256" key="16">
    <source>
        <dbReference type="RuleBase" id="RU003946"/>
    </source>
</evidence>
<dbReference type="InterPro" id="IPR017850">
    <property type="entry name" value="Alkaline_phosphatase_core_sf"/>
</dbReference>
<dbReference type="CDD" id="cd16012">
    <property type="entry name" value="ALP"/>
    <property type="match status" value="1"/>
</dbReference>
<dbReference type="PANTHER" id="PTHR11596:SF5">
    <property type="entry name" value="ALKALINE PHOSPHATASE"/>
    <property type="match status" value="1"/>
</dbReference>
<keyword evidence="10 15" id="KW-0460">Magnesium</keyword>
<evidence type="ECO:0000256" key="10">
    <source>
        <dbReference type="ARBA" id="ARBA00022842"/>
    </source>
</evidence>
<feature type="binding site" evidence="15">
    <location>
        <position position="59"/>
    </location>
    <ligand>
        <name>Zn(2+)</name>
        <dbReference type="ChEBI" id="CHEBI:29105"/>
        <label>2</label>
    </ligand>
</feature>
<evidence type="ECO:0000256" key="8">
    <source>
        <dbReference type="ARBA" id="ARBA00022801"/>
    </source>
</evidence>
<gene>
    <name evidence="18" type="ORF">pdam_00002061</name>
</gene>
<protein>
    <recommendedName>
        <fullName evidence="3">alkaline phosphatase</fullName>
        <ecNumber evidence="3">3.1.3.1</ecNumber>
    </recommendedName>
</protein>
<evidence type="ECO:0000256" key="6">
    <source>
        <dbReference type="ARBA" id="ARBA00022622"/>
    </source>
</evidence>
<evidence type="ECO:0000256" key="9">
    <source>
        <dbReference type="ARBA" id="ARBA00022833"/>
    </source>
</evidence>
<keyword evidence="12" id="KW-0325">Glycoprotein</keyword>
<dbReference type="AlphaFoldDB" id="A0A3M6TXG0"/>
<comment type="caution">
    <text evidence="18">The sequence shown here is derived from an EMBL/GenBank/DDBJ whole genome shotgun (WGS) entry which is preliminary data.</text>
</comment>
<keyword evidence="11" id="KW-0472">Membrane</keyword>
<evidence type="ECO:0000256" key="13">
    <source>
        <dbReference type="ARBA" id="ARBA00023288"/>
    </source>
</evidence>
<keyword evidence="13" id="KW-0449">Lipoprotein</keyword>
<dbReference type="SUPFAM" id="SSF53649">
    <property type="entry name" value="Alkaline phosphatase-like"/>
    <property type="match status" value="1"/>
</dbReference>
<dbReference type="STRING" id="46731.A0A3M6TXG0"/>
<dbReference type="GO" id="GO:0004035">
    <property type="term" value="F:alkaline phosphatase activity"/>
    <property type="evidence" value="ECO:0007669"/>
    <property type="project" value="UniProtKB-EC"/>
</dbReference>
<feature type="binding site" evidence="15">
    <location>
        <position position="388"/>
    </location>
    <ligand>
        <name>Zn(2+)</name>
        <dbReference type="ChEBI" id="CHEBI:29105"/>
        <label>2</label>
    </ligand>
</feature>
<feature type="binding site" evidence="15">
    <location>
        <position position="174"/>
    </location>
    <ligand>
        <name>Mg(2+)</name>
        <dbReference type="ChEBI" id="CHEBI:18420"/>
    </ligand>
</feature>
<feature type="signal peptide" evidence="17">
    <location>
        <begin position="1"/>
        <end position="18"/>
    </location>
</feature>
<keyword evidence="19" id="KW-1185">Reference proteome</keyword>
<dbReference type="Gene3D" id="3.40.720.10">
    <property type="entry name" value="Alkaline Phosphatase, subunit A"/>
    <property type="match status" value="1"/>
</dbReference>
<keyword evidence="6" id="KW-0336">GPI-anchor</keyword>
<feature type="binding site" evidence="15">
    <location>
        <position position="351"/>
    </location>
    <ligand>
        <name>Zn(2+)</name>
        <dbReference type="ChEBI" id="CHEBI:29105"/>
        <label>2</label>
    </ligand>
</feature>
<comment type="subcellular location">
    <subcellularLocation>
        <location evidence="1">Cell membrane</location>
        <topology evidence="1">Lipid-anchor</topology>
        <topology evidence="1">GPI-anchor</topology>
    </subcellularLocation>
</comment>
<dbReference type="SMART" id="SM00098">
    <property type="entry name" value="alkPPc"/>
    <property type="match status" value="1"/>
</dbReference>
<comment type="cofactor">
    <cofactor evidence="15">
        <name>Zn(2+)</name>
        <dbReference type="ChEBI" id="CHEBI:29105"/>
    </cofactor>
    <text evidence="15">Binds 2 Zn(2+) ions.</text>
</comment>
<feature type="binding site" evidence="15">
    <location>
        <position position="347"/>
    </location>
    <ligand>
        <name>Zn(2+)</name>
        <dbReference type="ChEBI" id="CHEBI:29105"/>
        <label>2</label>
    </ligand>
</feature>
<evidence type="ECO:0000256" key="11">
    <source>
        <dbReference type="ARBA" id="ARBA00023136"/>
    </source>
</evidence>